<comment type="caution">
    <text evidence="7">The sequence shown here is derived from an EMBL/GenBank/DDBJ whole genome shotgun (WGS) entry which is preliminary data.</text>
</comment>
<organism evidence="7 8">
    <name type="scientific">Mesorhabditis spiculigera</name>
    <dbReference type="NCBI Taxonomy" id="96644"/>
    <lineage>
        <taxon>Eukaryota</taxon>
        <taxon>Metazoa</taxon>
        <taxon>Ecdysozoa</taxon>
        <taxon>Nematoda</taxon>
        <taxon>Chromadorea</taxon>
        <taxon>Rhabditida</taxon>
        <taxon>Rhabditina</taxon>
        <taxon>Rhabditomorpha</taxon>
        <taxon>Rhabditoidea</taxon>
        <taxon>Rhabditidae</taxon>
        <taxon>Mesorhabditinae</taxon>
        <taxon>Mesorhabditis</taxon>
    </lineage>
</organism>
<evidence type="ECO:0000256" key="3">
    <source>
        <dbReference type="ARBA" id="ARBA00022777"/>
    </source>
</evidence>
<dbReference type="AlphaFoldDB" id="A0AA36DF67"/>
<dbReference type="PANTHER" id="PTHR11042">
    <property type="entry name" value="EUKARYOTIC TRANSLATION INITIATION FACTOR 2-ALPHA KINASE EIF2-ALPHA KINASE -RELATED"/>
    <property type="match status" value="1"/>
</dbReference>
<dbReference type="PROSITE" id="PS00108">
    <property type="entry name" value="PROTEIN_KINASE_ST"/>
    <property type="match status" value="1"/>
</dbReference>
<dbReference type="GO" id="GO:0005524">
    <property type="term" value="F:ATP binding"/>
    <property type="evidence" value="ECO:0007669"/>
    <property type="project" value="UniProtKB-KW"/>
</dbReference>
<evidence type="ECO:0000259" key="6">
    <source>
        <dbReference type="PROSITE" id="PS50011"/>
    </source>
</evidence>
<keyword evidence="1" id="KW-0808">Transferase</keyword>
<dbReference type="InterPro" id="IPR000719">
    <property type="entry name" value="Prot_kinase_dom"/>
</dbReference>
<dbReference type="InterPro" id="IPR050339">
    <property type="entry name" value="CC_SR_Kinase"/>
</dbReference>
<proteinExistence type="inferred from homology"/>
<feature type="domain" description="Protein kinase" evidence="6">
    <location>
        <begin position="1"/>
        <end position="186"/>
    </location>
</feature>
<keyword evidence="4" id="KW-0067">ATP-binding</keyword>
<evidence type="ECO:0000256" key="1">
    <source>
        <dbReference type="ARBA" id="ARBA00022679"/>
    </source>
</evidence>
<feature type="non-terminal residue" evidence="7">
    <location>
        <position position="922"/>
    </location>
</feature>
<dbReference type="InterPro" id="IPR008271">
    <property type="entry name" value="Ser/Thr_kinase_AS"/>
</dbReference>
<reference evidence="7" key="1">
    <citation type="submission" date="2023-06" db="EMBL/GenBank/DDBJ databases">
        <authorList>
            <person name="Delattre M."/>
        </authorList>
    </citation>
    <scope>NUCLEOTIDE SEQUENCE</scope>
    <source>
        <strain evidence="7">AF72</strain>
    </source>
</reference>
<dbReference type="GO" id="GO:0005634">
    <property type="term" value="C:nucleus"/>
    <property type="evidence" value="ECO:0007669"/>
    <property type="project" value="TreeGrafter"/>
</dbReference>
<accession>A0AA36DF67</accession>
<dbReference type="PANTHER" id="PTHR11042:SF190">
    <property type="entry name" value="MITOSIS INHIBITOR PROTEIN KINASE MIK1"/>
    <property type="match status" value="1"/>
</dbReference>
<keyword evidence="8" id="KW-1185">Reference proteome</keyword>
<evidence type="ECO:0000256" key="4">
    <source>
        <dbReference type="ARBA" id="ARBA00022840"/>
    </source>
</evidence>
<evidence type="ECO:0000313" key="7">
    <source>
        <dbReference type="EMBL" id="CAJ0585150.1"/>
    </source>
</evidence>
<gene>
    <name evidence="7" type="ORF">MSPICULIGERA_LOCUS23181</name>
</gene>
<name>A0AA36DF67_9BILA</name>
<dbReference type="GO" id="GO:0005737">
    <property type="term" value="C:cytoplasm"/>
    <property type="evidence" value="ECO:0007669"/>
    <property type="project" value="TreeGrafter"/>
</dbReference>
<keyword evidence="3" id="KW-0418">Kinase</keyword>
<evidence type="ECO:0000256" key="2">
    <source>
        <dbReference type="ARBA" id="ARBA00022741"/>
    </source>
</evidence>
<comment type="similarity">
    <text evidence="5">Belongs to the protein kinase superfamily. Ser/Thr protein kinase family. GCN2 subfamily.</text>
</comment>
<dbReference type="Gene3D" id="1.10.510.10">
    <property type="entry name" value="Transferase(Phosphotransferase) domain 1"/>
    <property type="match status" value="1"/>
</dbReference>
<keyword evidence="2" id="KW-0547">Nucleotide-binding</keyword>
<dbReference type="GO" id="GO:0004672">
    <property type="term" value="F:protein kinase activity"/>
    <property type="evidence" value="ECO:0007669"/>
    <property type="project" value="InterPro"/>
</dbReference>
<dbReference type="Proteomes" id="UP001177023">
    <property type="component" value="Unassembled WGS sequence"/>
</dbReference>
<protein>
    <recommendedName>
        <fullName evidence="6">Protein kinase domain-containing protein</fullName>
    </recommendedName>
</protein>
<dbReference type="SUPFAM" id="SSF56112">
    <property type="entry name" value="Protein kinase-like (PK-like)"/>
    <property type="match status" value="1"/>
</dbReference>
<dbReference type="EMBL" id="CATQJA010002702">
    <property type="protein sequence ID" value="CAJ0585150.1"/>
    <property type="molecule type" value="Genomic_DNA"/>
</dbReference>
<evidence type="ECO:0000313" key="8">
    <source>
        <dbReference type="Proteomes" id="UP001177023"/>
    </source>
</evidence>
<dbReference type="SMART" id="SM00220">
    <property type="entry name" value="S_TKc"/>
    <property type="match status" value="1"/>
</dbReference>
<dbReference type="InterPro" id="IPR011009">
    <property type="entry name" value="Kinase-like_dom_sf"/>
</dbReference>
<dbReference type="PROSITE" id="PS50011">
    <property type="entry name" value="PROTEIN_KINASE_DOM"/>
    <property type="match status" value="1"/>
</dbReference>
<sequence>MARNRLAGQPIASNVLGFILIVDRTIVYTVSTIVRWATELYSGLEYLEANKVVHHDIKPENILMGDRYLTKIADFGVMRKVDEPLSGIRGTPRYIAPEILQETEIPREHAFKCDVYSMGITLLEVQERGSRRFTKTKNTIRYDSESPAEKLSEIRRRSLASAFEERPSASEMRRLYEALKFRYDWLPIKAPSNMDLVKPIGLDGTASEALVVPASWPIPPAGTTGSSQETEVVREPRMRTNFPKLRRWIQAAQSHTDFDDIIATYFRKIRVWDEERTNSKIIYRQPFRIRGLERTKINELRRVQVQRLVEGLGPEGLPESNAYPGTALYRDCRIDDEVWDDAALEKRLRTGEASKISQTFASLYDEERNILGISASASMAGARGCPGSSKVPNRIGNPLSAPRCLTGLIEPFGMSTGRNSRFGPSDPHGLLHRFYWKPYPMLHEAVLRGVGEIHAWNSWAPPGSIYDFLYGTAFDNLLKLHTSIRDSCLHFAFIALLDPDSGCRGRLQDQIVLLKTARHNIEQLQLLFVDEPLLITCSLPENFHHWYSFGQMMIRTDCAVIRPDCPEKREDPFDYRRLDFETVRRAIVEKIRTLNNFMEWPTVEGFTNANFCCGIRYEHLIERLRDVPYQYIFDPNYPPLLECPQPECKKPFESSTGPRRIRLDEEYCIHITQANRNTRERDFVDSHSFYERGFRYLQNWKLADWMPSQTFLLRKLLDEAETWGDRMQTYAIYVVGDENEMGAFMVLTEHPEPCFSRAALVGKDFQKLRLHGGIWEARADACWDSTANQEVLMGCFFGVTMIDFDDLLPLLRLMMKRAEVLLEMFDVGPEPPEHLVATELDQEAQLEYELEIQTALDKFWSERLILSENYDEYIIAERNAREAADRLEQEHHPAQPFHLSRTALHLGDGFNRLQPHNLKNTE</sequence>
<evidence type="ECO:0000256" key="5">
    <source>
        <dbReference type="ARBA" id="ARBA00037982"/>
    </source>
</evidence>
<dbReference type="Pfam" id="PF00069">
    <property type="entry name" value="Pkinase"/>
    <property type="match status" value="1"/>
</dbReference>